<dbReference type="VEuPathDB" id="FungiDB:FPRO_13248"/>
<feature type="region of interest" description="Disordered" evidence="11">
    <location>
        <begin position="97"/>
        <end position="147"/>
    </location>
</feature>
<dbReference type="RefSeq" id="XP_031088115.1">
    <property type="nucleotide sequence ID" value="XM_031222679.1"/>
</dbReference>
<evidence type="ECO:0000256" key="7">
    <source>
        <dbReference type="ARBA" id="ARBA00022989"/>
    </source>
</evidence>
<evidence type="ECO:0000256" key="8">
    <source>
        <dbReference type="ARBA" id="ARBA00023136"/>
    </source>
</evidence>
<keyword evidence="5" id="KW-0808">Transferase</keyword>
<keyword evidence="4" id="KW-0328">Glycosyltransferase</keyword>
<feature type="transmembrane region" description="Helical" evidence="12">
    <location>
        <begin position="617"/>
        <end position="637"/>
    </location>
</feature>
<feature type="region of interest" description="Disordered" evidence="11">
    <location>
        <begin position="723"/>
        <end position="751"/>
    </location>
</feature>
<comment type="catalytic activity">
    <reaction evidence="10">
        <text>[(1-&gt;4)-N-acetyl-beta-D-glucosaminyl](n) + UDP-N-acetyl-alpha-D-glucosamine = [(1-&gt;4)-N-acetyl-beta-D-glucosaminyl](n+1) + UDP + H(+)</text>
        <dbReference type="Rhea" id="RHEA:16637"/>
        <dbReference type="Rhea" id="RHEA-COMP:9593"/>
        <dbReference type="Rhea" id="RHEA-COMP:9595"/>
        <dbReference type="ChEBI" id="CHEBI:15378"/>
        <dbReference type="ChEBI" id="CHEBI:17029"/>
        <dbReference type="ChEBI" id="CHEBI:57705"/>
        <dbReference type="ChEBI" id="CHEBI:58223"/>
        <dbReference type="EC" id="2.4.1.16"/>
    </reaction>
    <physiologicalReaction direction="left-to-right" evidence="10">
        <dbReference type="Rhea" id="RHEA:16638"/>
    </physiologicalReaction>
</comment>
<evidence type="ECO:0000313" key="14">
    <source>
        <dbReference type="Proteomes" id="UP000183971"/>
    </source>
</evidence>
<evidence type="ECO:0000256" key="1">
    <source>
        <dbReference type="ARBA" id="ARBA00004651"/>
    </source>
</evidence>
<evidence type="ECO:0000256" key="9">
    <source>
        <dbReference type="ARBA" id="ARBA00023180"/>
    </source>
</evidence>
<dbReference type="GeneID" id="42058112"/>
<proteinExistence type="predicted"/>
<keyword evidence="8 12" id="KW-0472">Membrane</keyword>
<organism evidence="13 14">
    <name type="scientific">Fusarium proliferatum (strain ET1)</name>
    <name type="common">Orchid endophyte fungus</name>
    <dbReference type="NCBI Taxonomy" id="1227346"/>
    <lineage>
        <taxon>Eukaryota</taxon>
        <taxon>Fungi</taxon>
        <taxon>Dikarya</taxon>
        <taxon>Ascomycota</taxon>
        <taxon>Pezizomycotina</taxon>
        <taxon>Sordariomycetes</taxon>
        <taxon>Hypocreomycetidae</taxon>
        <taxon>Hypocreales</taxon>
        <taxon>Nectriaceae</taxon>
        <taxon>Fusarium</taxon>
        <taxon>Fusarium fujikuroi species complex</taxon>
    </lineage>
</organism>
<comment type="caution">
    <text evidence="13">The sequence shown here is derived from an EMBL/GenBank/DDBJ whole genome shotgun (WGS) entry which is preliminary data.</text>
</comment>
<dbReference type="InterPro" id="IPR004835">
    <property type="entry name" value="Chitin_synth"/>
</dbReference>
<evidence type="ECO:0000256" key="6">
    <source>
        <dbReference type="ARBA" id="ARBA00022692"/>
    </source>
</evidence>
<dbReference type="GO" id="GO:0004100">
    <property type="term" value="F:chitin synthase activity"/>
    <property type="evidence" value="ECO:0007669"/>
    <property type="project" value="UniProtKB-EC"/>
</dbReference>
<protein>
    <recommendedName>
        <fullName evidence="2">chitin synthase</fullName>
        <ecNumber evidence="2">2.4.1.16</ecNumber>
    </recommendedName>
</protein>
<accession>A0A1L7W5F8</accession>
<evidence type="ECO:0000256" key="10">
    <source>
        <dbReference type="ARBA" id="ARBA00049510"/>
    </source>
</evidence>
<keyword evidence="3" id="KW-1003">Cell membrane</keyword>
<dbReference type="PANTHER" id="PTHR22914:SF13">
    <property type="entry name" value="CHITIN SYNTHASE"/>
    <property type="match status" value="1"/>
</dbReference>
<feature type="transmembrane region" description="Helical" evidence="12">
    <location>
        <begin position="231"/>
        <end position="255"/>
    </location>
</feature>
<feature type="compositionally biased region" description="Low complexity" evidence="11">
    <location>
        <begin position="101"/>
        <end position="112"/>
    </location>
</feature>
<comment type="subcellular location">
    <subcellularLocation>
        <location evidence="1">Cell membrane</location>
        <topology evidence="1">Multi-pass membrane protein</topology>
    </subcellularLocation>
</comment>
<dbReference type="GO" id="GO:0030428">
    <property type="term" value="C:cell septum"/>
    <property type="evidence" value="ECO:0007669"/>
    <property type="project" value="TreeGrafter"/>
</dbReference>
<feature type="transmembrane region" description="Helical" evidence="12">
    <location>
        <begin position="206"/>
        <end position="225"/>
    </location>
</feature>
<evidence type="ECO:0000313" key="13">
    <source>
        <dbReference type="EMBL" id="CZR47581.1"/>
    </source>
</evidence>
<feature type="transmembrane region" description="Helical" evidence="12">
    <location>
        <begin position="643"/>
        <end position="666"/>
    </location>
</feature>
<reference evidence="14" key="1">
    <citation type="journal article" date="2016" name="Genome Biol. Evol.">
        <title>Comparative 'omics' of the Fusarium fujikuroi species complex highlights differences in genetic potential and metabolite synthesis.</title>
        <authorList>
            <person name="Niehaus E.-M."/>
            <person name="Muensterkoetter M."/>
            <person name="Proctor R.H."/>
            <person name="Brown D.W."/>
            <person name="Sharon A."/>
            <person name="Idan Y."/>
            <person name="Oren-Young L."/>
            <person name="Sieber C.M."/>
            <person name="Novak O."/>
            <person name="Pencik A."/>
            <person name="Tarkowska D."/>
            <person name="Hromadova K."/>
            <person name="Freeman S."/>
            <person name="Maymon M."/>
            <person name="Elazar M."/>
            <person name="Youssef S.A."/>
            <person name="El-Shabrawy E.S.M."/>
            <person name="Shalaby A.B.A."/>
            <person name="Houterman P."/>
            <person name="Brock N.L."/>
            <person name="Burkhardt I."/>
            <person name="Tsavkelova E.A."/>
            <person name="Dickschat J.S."/>
            <person name="Galuszka P."/>
            <person name="Gueldener U."/>
            <person name="Tudzynski B."/>
        </authorList>
    </citation>
    <scope>NUCLEOTIDE SEQUENCE [LARGE SCALE GENOMIC DNA]</scope>
    <source>
        <strain evidence="14">ET1</strain>
    </source>
</reference>
<evidence type="ECO:0000256" key="2">
    <source>
        <dbReference type="ARBA" id="ARBA00012543"/>
    </source>
</evidence>
<keyword evidence="6 12" id="KW-0812">Transmembrane</keyword>
<keyword evidence="14" id="KW-1185">Reference proteome</keyword>
<dbReference type="InterPro" id="IPR029044">
    <property type="entry name" value="Nucleotide-diphossugar_trans"/>
</dbReference>
<dbReference type="Pfam" id="PF03142">
    <property type="entry name" value="Chitin_synth_2"/>
    <property type="match status" value="1"/>
</dbReference>
<feature type="compositionally biased region" description="Polar residues" evidence="11">
    <location>
        <begin position="729"/>
        <end position="745"/>
    </location>
</feature>
<feature type="transmembrane region" description="Helical" evidence="12">
    <location>
        <begin position="678"/>
        <end position="700"/>
    </location>
</feature>
<evidence type="ECO:0000256" key="5">
    <source>
        <dbReference type="ARBA" id="ARBA00022679"/>
    </source>
</evidence>
<keyword evidence="7 12" id="KW-1133">Transmembrane helix</keyword>
<evidence type="ECO:0000256" key="4">
    <source>
        <dbReference type="ARBA" id="ARBA00022676"/>
    </source>
</evidence>
<sequence>MATFHVPEADTTKRTSASWRSPTQQEKSYPPLPSFSTKVSNNKYVHRDNEGPFHDVSLGDILKRTSQDDARSSDDSIDPSLFTSSLSYKSSFAQTSVSQFSSNPPTKPNSPSLGESSRQRDLIIPGPRLPDPVARRRDSGSVSSVEDASVQAVDYTATATQTSPRNSILKESTASAPRVEIDSESQNLDEYLRKYGQRKVTRQKHIMTAFLISVNFMFIFASWWWPRYYYVYIPFISFPLVLNCIMIASIICFTLKNLISAEKIIEPGHLEDLIMIMPCYNETLEECTKSLDSLVDQVGIDNHKRGIMIICDGRVRGPGMEKTTAQYLNEDIFVEQLHREKITRAYRAWDGQAMDVEISWGYYKGIPFYCIVKEQNQGKRDSLIVIRSFLYKFNIRNTNPTTIFSSQFLLSMTDWLTQEVKVNQVDHLIGMDADTIFDKVCISELLKESKYPNTVGVCGYVAVDFKDGNWNLWSIYQNAEYTIAQGLRRLHQSIATKKVSCLPGCCQLLKICDMTCGDKVLVELFGYYPRPLDGMITRIRATASEDRNHICQLLTTFPEAQTRQALRARAYTDVPHSWSVFLSQRRRWTLGATSNDLLLTTARHCQWWERILAFSNVLTWCLNVFVIASIGCMIVAFMHQPWWIIMAFAGIMIVPLIYYVIIAVWLPQSMLERFQYLLGLFIFVVLGPFLNIAVMVFAVFNMDSFGWGKTRKVIAETAEDQVHEKQRLEGSSSGSNSPQLKSGNSRVDETAGGVTVRRPTVVYVPPVTQLR</sequence>
<dbReference type="Proteomes" id="UP000183971">
    <property type="component" value="Unassembled WGS sequence"/>
</dbReference>
<dbReference type="EC" id="2.4.1.16" evidence="2"/>
<dbReference type="AlphaFoldDB" id="A0A1L7W5F8"/>
<name>A0A1L7W5F8_FUSPR</name>
<feature type="compositionally biased region" description="Polar residues" evidence="11">
    <location>
        <begin position="34"/>
        <end position="43"/>
    </location>
</feature>
<feature type="region of interest" description="Disordered" evidence="11">
    <location>
        <begin position="1"/>
        <end position="60"/>
    </location>
</feature>
<feature type="compositionally biased region" description="Polar residues" evidence="11">
    <location>
        <begin position="14"/>
        <end position="27"/>
    </location>
</feature>
<dbReference type="PANTHER" id="PTHR22914">
    <property type="entry name" value="CHITIN SYNTHASE"/>
    <property type="match status" value="1"/>
</dbReference>
<keyword evidence="9" id="KW-0325">Glycoprotein</keyword>
<evidence type="ECO:0000256" key="11">
    <source>
        <dbReference type="SAM" id="MobiDB-lite"/>
    </source>
</evidence>
<dbReference type="GO" id="GO:0031505">
    <property type="term" value="P:fungal-type cell wall organization"/>
    <property type="evidence" value="ECO:0007669"/>
    <property type="project" value="TreeGrafter"/>
</dbReference>
<gene>
    <name evidence="13" type="ORF">FPRO_13248</name>
</gene>
<evidence type="ECO:0000256" key="3">
    <source>
        <dbReference type="ARBA" id="ARBA00022475"/>
    </source>
</evidence>
<dbReference type="EMBL" id="FJOF01000012">
    <property type="protein sequence ID" value="CZR47581.1"/>
    <property type="molecule type" value="Genomic_DNA"/>
</dbReference>
<dbReference type="GO" id="GO:0006031">
    <property type="term" value="P:chitin biosynthetic process"/>
    <property type="evidence" value="ECO:0007669"/>
    <property type="project" value="TreeGrafter"/>
</dbReference>
<dbReference type="GO" id="GO:0005886">
    <property type="term" value="C:plasma membrane"/>
    <property type="evidence" value="ECO:0007669"/>
    <property type="project" value="UniProtKB-SubCell"/>
</dbReference>
<evidence type="ECO:0000256" key="12">
    <source>
        <dbReference type="SAM" id="Phobius"/>
    </source>
</evidence>
<dbReference type="SUPFAM" id="SSF53448">
    <property type="entry name" value="Nucleotide-diphospho-sugar transferases"/>
    <property type="match status" value="1"/>
</dbReference>